<organism evidence="1 2">
    <name type="scientific">Chrysochromulina tobinii</name>
    <dbReference type="NCBI Taxonomy" id="1460289"/>
    <lineage>
        <taxon>Eukaryota</taxon>
        <taxon>Haptista</taxon>
        <taxon>Haptophyta</taxon>
        <taxon>Prymnesiophyceae</taxon>
        <taxon>Prymnesiales</taxon>
        <taxon>Chrysochromulinaceae</taxon>
        <taxon>Chrysochromulina</taxon>
    </lineage>
</organism>
<dbReference type="OrthoDB" id="50868at2759"/>
<dbReference type="Proteomes" id="UP000037460">
    <property type="component" value="Unassembled WGS sequence"/>
</dbReference>
<keyword evidence="2" id="KW-1185">Reference proteome</keyword>
<evidence type="ECO:0000313" key="2">
    <source>
        <dbReference type="Proteomes" id="UP000037460"/>
    </source>
</evidence>
<evidence type="ECO:0000313" key="1">
    <source>
        <dbReference type="EMBL" id="KOO53613.1"/>
    </source>
</evidence>
<gene>
    <name evidence="1" type="ORF">Ctob_014941</name>
</gene>
<name>A0A0M0LSA6_9EUKA</name>
<sequence>MGSTCGSEATPRLDEIYQATLDAKDAELTASKHKIIELESKLAQQQQSIAKASSTPAASSRSTTTSAASAAAAERPVFFLNVIVLNKDEVVASKVGEKMGFGFAGRAATKLAQRVVKDERVCKEVATGLIVKLPKVLSDLGIDLELTQRYLSGPLIVFQCEIREVDGLALVTKAKGAEAARHFQSMTAAFEHFGIEAGLQQVRHALFVKSREALMEKLAVLLPERLLDAAGVQTDVVCKSEAAEAEWFFTFVEILKLGAKGTAAVPLS</sequence>
<dbReference type="EMBL" id="JWZX01000156">
    <property type="protein sequence ID" value="KOO53613.1"/>
    <property type="molecule type" value="Genomic_DNA"/>
</dbReference>
<dbReference type="AlphaFoldDB" id="A0A0M0LSA6"/>
<comment type="caution">
    <text evidence="1">The sequence shown here is derived from an EMBL/GenBank/DDBJ whole genome shotgun (WGS) entry which is preliminary data.</text>
</comment>
<protein>
    <submittedName>
        <fullName evidence="1">Uncharacterized protein</fullName>
    </submittedName>
</protein>
<reference evidence="2" key="1">
    <citation type="journal article" date="2015" name="PLoS Genet.">
        <title>Genome Sequence and Transcriptome Analyses of Chrysochromulina tobin: Metabolic Tools for Enhanced Algal Fitness in the Prominent Order Prymnesiales (Haptophyceae).</title>
        <authorList>
            <person name="Hovde B.T."/>
            <person name="Deodato C.R."/>
            <person name="Hunsperger H.M."/>
            <person name="Ryken S.A."/>
            <person name="Yost W."/>
            <person name="Jha R.K."/>
            <person name="Patterson J."/>
            <person name="Monnat R.J. Jr."/>
            <person name="Barlow S.B."/>
            <person name="Starkenburg S.R."/>
            <person name="Cattolico R.A."/>
        </authorList>
    </citation>
    <scope>NUCLEOTIDE SEQUENCE</scope>
    <source>
        <strain evidence="2">CCMP291</strain>
    </source>
</reference>
<accession>A0A0M0LSA6</accession>
<proteinExistence type="predicted"/>